<proteinExistence type="predicted"/>
<keyword evidence="2" id="KW-1185">Reference proteome</keyword>
<dbReference type="Proteomes" id="UP001186974">
    <property type="component" value="Unassembled WGS sequence"/>
</dbReference>
<evidence type="ECO:0000313" key="2">
    <source>
        <dbReference type="Proteomes" id="UP001186974"/>
    </source>
</evidence>
<dbReference type="EMBL" id="JAWDJW010004872">
    <property type="protein sequence ID" value="KAK3071176.1"/>
    <property type="molecule type" value="Genomic_DNA"/>
</dbReference>
<name>A0ACC3DGI9_9PEZI</name>
<evidence type="ECO:0000313" key="1">
    <source>
        <dbReference type="EMBL" id="KAK3071176.1"/>
    </source>
</evidence>
<organism evidence="1 2">
    <name type="scientific">Coniosporium uncinatum</name>
    <dbReference type="NCBI Taxonomy" id="93489"/>
    <lineage>
        <taxon>Eukaryota</taxon>
        <taxon>Fungi</taxon>
        <taxon>Dikarya</taxon>
        <taxon>Ascomycota</taxon>
        <taxon>Pezizomycotina</taxon>
        <taxon>Dothideomycetes</taxon>
        <taxon>Dothideomycetes incertae sedis</taxon>
        <taxon>Coniosporium</taxon>
    </lineage>
</organism>
<protein>
    <submittedName>
        <fullName evidence="1">Uncharacterized protein</fullName>
    </submittedName>
</protein>
<sequence>MMRTKPANTMQRCYDDCYLICSTAVYFESQNNEAEALRSWKNALDQIYYHNAYKIPANWRPASETERALRDSLHELELQCKERVDLLEALKKSRTESKEDSKKADAGLAPPYPTQSAPATLSKES</sequence>
<gene>
    <name evidence="1" type="ORF">LTS18_014918</name>
</gene>
<comment type="caution">
    <text evidence="1">The sequence shown here is derived from an EMBL/GenBank/DDBJ whole genome shotgun (WGS) entry which is preliminary data.</text>
</comment>
<reference evidence="1" key="1">
    <citation type="submission" date="2024-09" db="EMBL/GenBank/DDBJ databases">
        <title>Black Yeasts Isolated from many extreme environments.</title>
        <authorList>
            <person name="Coleine C."/>
            <person name="Stajich J.E."/>
            <person name="Selbmann L."/>
        </authorList>
    </citation>
    <scope>NUCLEOTIDE SEQUENCE</scope>
    <source>
        <strain evidence="1">CCFEE 5737</strain>
    </source>
</reference>
<accession>A0ACC3DGI9</accession>
<feature type="non-terminal residue" evidence="1">
    <location>
        <position position="125"/>
    </location>
</feature>